<dbReference type="InterPro" id="IPR036291">
    <property type="entry name" value="NAD(P)-bd_dom_sf"/>
</dbReference>
<evidence type="ECO:0000256" key="3">
    <source>
        <dbReference type="ARBA" id="ARBA00022857"/>
    </source>
</evidence>
<dbReference type="InterPro" id="IPR011342">
    <property type="entry name" value="Shikimate_DH"/>
</dbReference>
<name>A0A3B1BBB1_9ZZZZ</name>
<keyword evidence="3" id="KW-0521">NADP</keyword>
<dbReference type="Gene3D" id="3.40.50.10860">
    <property type="entry name" value="Leucine Dehydrogenase, chain A, domain 1"/>
    <property type="match status" value="1"/>
</dbReference>
<dbReference type="InterPro" id="IPR046346">
    <property type="entry name" value="Aminoacid_DH-like_N_sf"/>
</dbReference>
<dbReference type="EC" id="1.1.1.25" evidence="1"/>
<organism evidence="9">
    <name type="scientific">hydrothermal vent metagenome</name>
    <dbReference type="NCBI Taxonomy" id="652676"/>
    <lineage>
        <taxon>unclassified sequences</taxon>
        <taxon>metagenomes</taxon>
        <taxon>ecological metagenomes</taxon>
    </lineage>
</organism>
<dbReference type="HAMAP" id="MF_00222">
    <property type="entry name" value="Shikimate_DH_AroE"/>
    <property type="match status" value="1"/>
</dbReference>
<evidence type="ECO:0000256" key="2">
    <source>
        <dbReference type="ARBA" id="ARBA00022605"/>
    </source>
</evidence>
<evidence type="ECO:0000259" key="8">
    <source>
        <dbReference type="Pfam" id="PF18317"/>
    </source>
</evidence>
<accession>A0A3B1BBB1</accession>
<keyword evidence="4 9" id="KW-0560">Oxidoreductase</keyword>
<protein>
    <recommendedName>
        <fullName evidence="1">shikimate dehydrogenase (NADP(+))</fullName>
        <ecNumber evidence="1">1.1.1.25</ecNumber>
    </recommendedName>
</protein>
<dbReference type="Pfam" id="PF18317">
    <property type="entry name" value="SDH_C"/>
    <property type="match status" value="1"/>
</dbReference>
<dbReference type="InterPro" id="IPR013708">
    <property type="entry name" value="Shikimate_DH-bd_N"/>
</dbReference>
<dbReference type="EMBL" id="UOFW01000244">
    <property type="protein sequence ID" value="VAX08698.1"/>
    <property type="molecule type" value="Genomic_DNA"/>
</dbReference>
<dbReference type="SUPFAM" id="SSF51735">
    <property type="entry name" value="NAD(P)-binding Rossmann-fold domains"/>
    <property type="match status" value="1"/>
</dbReference>
<dbReference type="Pfam" id="PF01488">
    <property type="entry name" value="Shikimate_DH"/>
    <property type="match status" value="1"/>
</dbReference>
<dbReference type="InterPro" id="IPR041121">
    <property type="entry name" value="SDH_C"/>
</dbReference>
<feature type="domain" description="Shikimate dehydrogenase substrate binding N-terminal" evidence="7">
    <location>
        <begin position="11"/>
        <end position="93"/>
    </location>
</feature>
<dbReference type="GO" id="GO:0009423">
    <property type="term" value="P:chorismate biosynthetic process"/>
    <property type="evidence" value="ECO:0007669"/>
    <property type="project" value="UniProtKB-UniPathway"/>
</dbReference>
<feature type="domain" description="SDH C-terminal" evidence="8">
    <location>
        <begin position="246"/>
        <end position="270"/>
    </location>
</feature>
<dbReference type="UniPathway" id="UPA00053">
    <property type="reaction ID" value="UER00087"/>
</dbReference>
<dbReference type="GO" id="GO:0009073">
    <property type="term" value="P:aromatic amino acid family biosynthetic process"/>
    <property type="evidence" value="ECO:0007669"/>
    <property type="project" value="UniProtKB-KW"/>
</dbReference>
<keyword evidence="2" id="KW-0028">Amino-acid biosynthesis</keyword>
<proteinExistence type="inferred from homology"/>
<dbReference type="GO" id="GO:0050661">
    <property type="term" value="F:NADP binding"/>
    <property type="evidence" value="ECO:0007669"/>
    <property type="project" value="InterPro"/>
</dbReference>
<dbReference type="GO" id="GO:0004764">
    <property type="term" value="F:shikimate 3-dehydrogenase (NADP+) activity"/>
    <property type="evidence" value="ECO:0007669"/>
    <property type="project" value="UniProtKB-EC"/>
</dbReference>
<dbReference type="Gene3D" id="3.40.50.720">
    <property type="entry name" value="NAD(P)-binding Rossmann-like Domain"/>
    <property type="match status" value="1"/>
</dbReference>
<dbReference type="InterPro" id="IPR006151">
    <property type="entry name" value="Shikm_DH/Glu-tRNA_Rdtase"/>
</dbReference>
<dbReference type="GO" id="GO:0008652">
    <property type="term" value="P:amino acid biosynthetic process"/>
    <property type="evidence" value="ECO:0007669"/>
    <property type="project" value="UniProtKB-KW"/>
</dbReference>
<reference evidence="9" key="1">
    <citation type="submission" date="2018-06" db="EMBL/GenBank/DDBJ databases">
        <authorList>
            <person name="Zhirakovskaya E."/>
        </authorList>
    </citation>
    <scope>NUCLEOTIDE SEQUENCE</scope>
</reference>
<dbReference type="PANTHER" id="PTHR21089">
    <property type="entry name" value="SHIKIMATE DEHYDROGENASE"/>
    <property type="match status" value="1"/>
</dbReference>
<evidence type="ECO:0000256" key="4">
    <source>
        <dbReference type="ARBA" id="ARBA00023002"/>
    </source>
</evidence>
<evidence type="ECO:0000259" key="6">
    <source>
        <dbReference type="Pfam" id="PF01488"/>
    </source>
</evidence>
<sequence>MKKDLKIKAGVVGWPVSHSLSPRLHGYWLDKYNIPGEYLPYAVKPEALGEFLKSLAKKEITGLNLTVPHKEIALPFLDEIDEVAQRIGAVNVITVQKDGRLFGRNTDGIGFLTNLKTSVPTWSSNGAAAVIIGAGGAARAAIVSLLDDGISEIRLINRTRGRAEKLAEIYNDPRIRVCDWQDRSKNMGGATLLVNTTSLGMKGQPPLDIDLSELPLMAVVYDIVYNPLETPLLKQAKMRGNPYVDGLGMLLYQAAPAFQAWFGRTPEVEPGLRYYILEALR</sequence>
<evidence type="ECO:0000256" key="5">
    <source>
        <dbReference type="ARBA" id="ARBA00023141"/>
    </source>
</evidence>
<dbReference type="GO" id="GO:0019632">
    <property type="term" value="P:shikimate metabolic process"/>
    <property type="evidence" value="ECO:0007669"/>
    <property type="project" value="InterPro"/>
</dbReference>
<dbReference type="AlphaFoldDB" id="A0A3B1BBB1"/>
<gene>
    <name evidence="9" type="ORF">MNBD_ALPHA03-247</name>
</gene>
<keyword evidence="5" id="KW-0057">Aromatic amino acid biosynthesis</keyword>
<dbReference type="CDD" id="cd01065">
    <property type="entry name" value="NAD_bind_Shikimate_DH"/>
    <property type="match status" value="1"/>
</dbReference>
<evidence type="ECO:0000313" key="9">
    <source>
        <dbReference type="EMBL" id="VAX08698.1"/>
    </source>
</evidence>
<dbReference type="PANTHER" id="PTHR21089:SF1">
    <property type="entry name" value="BIFUNCTIONAL 3-DEHYDROQUINATE DEHYDRATASE_SHIKIMATE DEHYDROGENASE, CHLOROPLASTIC"/>
    <property type="match status" value="1"/>
</dbReference>
<feature type="domain" description="Quinate/shikimate 5-dehydrogenase/glutamyl-tRNA reductase" evidence="6">
    <location>
        <begin position="124"/>
        <end position="196"/>
    </location>
</feature>
<dbReference type="NCBIfam" id="NF001312">
    <property type="entry name" value="PRK00258.1-4"/>
    <property type="match status" value="1"/>
</dbReference>
<dbReference type="SUPFAM" id="SSF53223">
    <property type="entry name" value="Aminoacid dehydrogenase-like, N-terminal domain"/>
    <property type="match status" value="1"/>
</dbReference>
<evidence type="ECO:0000256" key="1">
    <source>
        <dbReference type="ARBA" id="ARBA00012962"/>
    </source>
</evidence>
<dbReference type="InterPro" id="IPR022893">
    <property type="entry name" value="Shikimate_DH_fam"/>
</dbReference>
<dbReference type="NCBIfam" id="TIGR00507">
    <property type="entry name" value="aroE"/>
    <property type="match status" value="1"/>
</dbReference>
<dbReference type="Pfam" id="PF08501">
    <property type="entry name" value="Shikimate_dh_N"/>
    <property type="match status" value="1"/>
</dbReference>
<evidence type="ECO:0000259" key="7">
    <source>
        <dbReference type="Pfam" id="PF08501"/>
    </source>
</evidence>
<dbReference type="GO" id="GO:0005829">
    <property type="term" value="C:cytosol"/>
    <property type="evidence" value="ECO:0007669"/>
    <property type="project" value="TreeGrafter"/>
</dbReference>